<keyword evidence="1" id="KW-0472">Membrane</keyword>
<keyword evidence="1" id="KW-1133">Transmembrane helix</keyword>
<feature type="transmembrane region" description="Helical" evidence="1">
    <location>
        <begin position="36"/>
        <end position="54"/>
    </location>
</feature>
<dbReference type="Proteomes" id="UP000241507">
    <property type="component" value="Chromosome"/>
</dbReference>
<feature type="transmembrane region" description="Helical" evidence="1">
    <location>
        <begin position="293"/>
        <end position="313"/>
    </location>
</feature>
<protein>
    <submittedName>
        <fullName evidence="2">Uncharacterized protein</fullName>
    </submittedName>
</protein>
<keyword evidence="3" id="KW-1185">Reference proteome</keyword>
<feature type="transmembrane region" description="Helical" evidence="1">
    <location>
        <begin position="362"/>
        <end position="380"/>
    </location>
</feature>
<evidence type="ECO:0000256" key="1">
    <source>
        <dbReference type="SAM" id="Phobius"/>
    </source>
</evidence>
<evidence type="ECO:0000313" key="2">
    <source>
        <dbReference type="EMBL" id="AVR46896.1"/>
    </source>
</evidence>
<keyword evidence="1" id="KW-0812">Transmembrane</keyword>
<evidence type="ECO:0000313" key="3">
    <source>
        <dbReference type="Proteomes" id="UP000241507"/>
    </source>
</evidence>
<proteinExistence type="predicted"/>
<dbReference type="KEGG" id="grs:C7S20_17415"/>
<organism evidence="2 3">
    <name type="scientific">Christiangramia fulva</name>
    <dbReference type="NCBI Taxonomy" id="2126553"/>
    <lineage>
        <taxon>Bacteria</taxon>
        <taxon>Pseudomonadati</taxon>
        <taxon>Bacteroidota</taxon>
        <taxon>Flavobacteriia</taxon>
        <taxon>Flavobacteriales</taxon>
        <taxon>Flavobacteriaceae</taxon>
        <taxon>Christiangramia</taxon>
    </lineage>
</organism>
<dbReference type="AlphaFoldDB" id="A0A2R3Z9G3"/>
<reference evidence="3" key="1">
    <citation type="submission" date="2018-03" db="EMBL/GenBank/DDBJ databases">
        <title>Gramella fulva sp. nov., isolated from a dry surface of tidal flat.</title>
        <authorList>
            <person name="Hwang S.H."/>
            <person name="Hwang W.M."/>
            <person name="Kang K."/>
            <person name="Ahn T.-Y."/>
        </authorList>
    </citation>
    <scope>NUCLEOTIDE SEQUENCE [LARGE SCALE GENOMIC DNA]</scope>
    <source>
        <strain evidence="3">SH35</strain>
    </source>
</reference>
<gene>
    <name evidence="2" type="ORF">C7S20_17415</name>
</gene>
<dbReference type="EMBL" id="CP028136">
    <property type="protein sequence ID" value="AVR46896.1"/>
    <property type="molecule type" value="Genomic_DNA"/>
</dbReference>
<dbReference type="RefSeq" id="WP_107013667.1">
    <property type="nucleotide sequence ID" value="NZ_CP028136.1"/>
</dbReference>
<name>A0A2R3Z9G3_9FLAO</name>
<feature type="transmembrane region" description="Helical" evidence="1">
    <location>
        <begin position="215"/>
        <end position="232"/>
    </location>
</feature>
<feature type="transmembrane region" description="Helical" evidence="1">
    <location>
        <begin position="141"/>
        <end position="171"/>
    </location>
</feature>
<feature type="transmembrane region" description="Helical" evidence="1">
    <location>
        <begin position="177"/>
        <end position="203"/>
    </location>
</feature>
<accession>A0A2R3Z9G3</accession>
<feature type="transmembrane region" description="Helical" evidence="1">
    <location>
        <begin position="334"/>
        <end position="356"/>
    </location>
</feature>
<dbReference type="OrthoDB" id="975915at2"/>
<sequence>MLGVFFLIILFYLLNQVIFAAYTKRHPFFDKKKMNLLYLYHLVFYGIYSAYAYFNLSDSKSYFKFFEQNRLSWFGLFGTDTAFIHFLAYPFYELGFSYDMLMCTFSWFGYLGFVYAYLFFREKIPVKVQVFKRFDLMTLILFFPNMHFWTASLGKGAPIFLGLMMFTYAIAEPKSRLPILFLGSAIIFYIRPHVFLFVALGAVMGYMSGREKIALWKKILVYICMIGAVYIAQDKILGVMGLQNSEDIVTDFEQAAEKNAEDLSKAGSGVDMSSYPLPLKLFTFWFRPLFIDAPNFLGIITSVENLLYLLLFVKILKKDFIKFLRKSPSMVKMSFVIFLSASVAMTFVMSNLGIIMRQKTMVMYYLFFVIYYYLAEKKFIRIKKLQKLRERRIKEIEVAV</sequence>
<feature type="transmembrane region" description="Helical" evidence="1">
    <location>
        <begin position="98"/>
        <end position="120"/>
    </location>
</feature>